<sequence>MLFLRPTINLSKQLARDICWEQEVTRSIEALEMEIDALQEKLSISTKRAENHEANIVEHAAKRRRTSDHTETRRVSMRIKNNRRQAVLFPSPAAEGLQLPEEVPASVQDKL</sequence>
<evidence type="ECO:0000313" key="3">
    <source>
        <dbReference type="Proteomes" id="UP000219338"/>
    </source>
</evidence>
<dbReference type="Proteomes" id="UP000219338">
    <property type="component" value="Unassembled WGS sequence"/>
</dbReference>
<keyword evidence="3" id="KW-1185">Reference proteome</keyword>
<gene>
    <name evidence="2" type="ORF">ARMOST_22459</name>
</gene>
<evidence type="ECO:0000256" key="1">
    <source>
        <dbReference type="SAM" id="MobiDB-lite"/>
    </source>
</evidence>
<proteinExistence type="predicted"/>
<reference evidence="3" key="1">
    <citation type="journal article" date="2017" name="Nat. Ecol. Evol.">
        <title>Genome expansion and lineage-specific genetic innovations in the forest pathogenic fungi Armillaria.</title>
        <authorList>
            <person name="Sipos G."/>
            <person name="Prasanna A.N."/>
            <person name="Walter M.C."/>
            <person name="O'Connor E."/>
            <person name="Balint B."/>
            <person name="Krizsan K."/>
            <person name="Kiss B."/>
            <person name="Hess J."/>
            <person name="Varga T."/>
            <person name="Slot J."/>
            <person name="Riley R."/>
            <person name="Boka B."/>
            <person name="Rigling D."/>
            <person name="Barry K."/>
            <person name="Lee J."/>
            <person name="Mihaltcheva S."/>
            <person name="LaButti K."/>
            <person name="Lipzen A."/>
            <person name="Waldron R."/>
            <person name="Moloney N.M."/>
            <person name="Sperisen C."/>
            <person name="Kredics L."/>
            <person name="Vagvoelgyi C."/>
            <person name="Patrignani A."/>
            <person name="Fitzpatrick D."/>
            <person name="Nagy I."/>
            <person name="Doyle S."/>
            <person name="Anderson J.B."/>
            <person name="Grigoriev I.V."/>
            <person name="Gueldener U."/>
            <person name="Muensterkoetter M."/>
            <person name="Nagy L.G."/>
        </authorList>
    </citation>
    <scope>NUCLEOTIDE SEQUENCE [LARGE SCALE GENOMIC DNA]</scope>
    <source>
        <strain evidence="3">C18/9</strain>
    </source>
</reference>
<evidence type="ECO:0000313" key="2">
    <source>
        <dbReference type="EMBL" id="SJL18857.1"/>
    </source>
</evidence>
<accession>A0A284SCX3</accession>
<dbReference type="EMBL" id="FUEG01000072">
    <property type="protein sequence ID" value="SJL18857.1"/>
    <property type="molecule type" value="Genomic_DNA"/>
</dbReference>
<dbReference type="OMA" id="LARDICW"/>
<feature type="region of interest" description="Disordered" evidence="1">
    <location>
        <begin position="53"/>
        <end position="73"/>
    </location>
</feature>
<dbReference type="AlphaFoldDB" id="A0A284SCX3"/>
<organism evidence="2 3">
    <name type="scientific">Armillaria ostoyae</name>
    <name type="common">Armillaria root rot fungus</name>
    <dbReference type="NCBI Taxonomy" id="47428"/>
    <lineage>
        <taxon>Eukaryota</taxon>
        <taxon>Fungi</taxon>
        <taxon>Dikarya</taxon>
        <taxon>Basidiomycota</taxon>
        <taxon>Agaricomycotina</taxon>
        <taxon>Agaricomycetes</taxon>
        <taxon>Agaricomycetidae</taxon>
        <taxon>Agaricales</taxon>
        <taxon>Marasmiineae</taxon>
        <taxon>Physalacriaceae</taxon>
        <taxon>Armillaria</taxon>
    </lineage>
</organism>
<dbReference type="OrthoDB" id="2995452at2759"/>
<protein>
    <submittedName>
        <fullName evidence="2">Uncharacterized protein</fullName>
    </submittedName>
</protein>
<name>A0A284SCX3_ARMOS</name>